<dbReference type="Proteomes" id="UP001301769">
    <property type="component" value="Unassembled WGS sequence"/>
</dbReference>
<keyword evidence="3" id="KW-1185">Reference proteome</keyword>
<protein>
    <recommendedName>
        <fullName evidence="1">Oxidoreductase acuF-like C2H2 type zinc-finger domain-containing protein</fullName>
    </recommendedName>
</protein>
<evidence type="ECO:0000313" key="2">
    <source>
        <dbReference type="EMBL" id="KAK4212994.1"/>
    </source>
</evidence>
<dbReference type="PANTHER" id="PTHR35391">
    <property type="entry name" value="C2H2-TYPE DOMAIN-CONTAINING PROTEIN-RELATED"/>
    <property type="match status" value="1"/>
</dbReference>
<dbReference type="Pfam" id="PF26082">
    <property type="entry name" value="zf-C2H2_AcuF"/>
    <property type="match status" value="1"/>
</dbReference>
<feature type="non-terminal residue" evidence="2">
    <location>
        <position position="1"/>
    </location>
</feature>
<reference evidence="2" key="1">
    <citation type="journal article" date="2023" name="Mol. Phylogenet. Evol.">
        <title>Genome-scale phylogeny and comparative genomics of the fungal order Sordariales.</title>
        <authorList>
            <person name="Hensen N."/>
            <person name="Bonometti L."/>
            <person name="Westerberg I."/>
            <person name="Brannstrom I.O."/>
            <person name="Guillou S."/>
            <person name="Cros-Aarteil S."/>
            <person name="Calhoun S."/>
            <person name="Haridas S."/>
            <person name="Kuo A."/>
            <person name="Mondo S."/>
            <person name="Pangilinan J."/>
            <person name="Riley R."/>
            <person name="LaButti K."/>
            <person name="Andreopoulos B."/>
            <person name="Lipzen A."/>
            <person name="Chen C."/>
            <person name="Yan M."/>
            <person name="Daum C."/>
            <person name="Ng V."/>
            <person name="Clum A."/>
            <person name="Steindorff A."/>
            <person name="Ohm R.A."/>
            <person name="Martin F."/>
            <person name="Silar P."/>
            <person name="Natvig D.O."/>
            <person name="Lalanne C."/>
            <person name="Gautier V."/>
            <person name="Ament-Velasquez S.L."/>
            <person name="Kruys A."/>
            <person name="Hutchinson M.I."/>
            <person name="Powell A.J."/>
            <person name="Barry K."/>
            <person name="Miller A.N."/>
            <person name="Grigoriev I.V."/>
            <person name="Debuchy R."/>
            <person name="Gladieux P."/>
            <person name="Hiltunen Thoren M."/>
            <person name="Johannesson H."/>
        </authorList>
    </citation>
    <scope>NUCLEOTIDE SEQUENCE</scope>
    <source>
        <strain evidence="2">PSN293</strain>
    </source>
</reference>
<dbReference type="EMBL" id="MU858116">
    <property type="protein sequence ID" value="KAK4212994.1"/>
    <property type="molecule type" value="Genomic_DNA"/>
</dbReference>
<reference evidence="2" key="2">
    <citation type="submission" date="2023-05" db="EMBL/GenBank/DDBJ databases">
        <authorList>
            <consortium name="Lawrence Berkeley National Laboratory"/>
            <person name="Steindorff A."/>
            <person name="Hensen N."/>
            <person name="Bonometti L."/>
            <person name="Westerberg I."/>
            <person name="Brannstrom I.O."/>
            <person name="Guillou S."/>
            <person name="Cros-Aarteil S."/>
            <person name="Calhoun S."/>
            <person name="Haridas S."/>
            <person name="Kuo A."/>
            <person name="Mondo S."/>
            <person name="Pangilinan J."/>
            <person name="Riley R."/>
            <person name="Labutti K."/>
            <person name="Andreopoulos B."/>
            <person name="Lipzen A."/>
            <person name="Chen C."/>
            <person name="Yanf M."/>
            <person name="Daum C."/>
            <person name="Ng V."/>
            <person name="Clum A."/>
            <person name="Ohm R."/>
            <person name="Martin F."/>
            <person name="Silar P."/>
            <person name="Natvig D."/>
            <person name="Lalanne C."/>
            <person name="Gautier V."/>
            <person name="Ament-Velasquez S.L."/>
            <person name="Kruys A."/>
            <person name="Hutchinson M.I."/>
            <person name="Powell A.J."/>
            <person name="Barry K."/>
            <person name="Miller A.N."/>
            <person name="Grigoriev I.V."/>
            <person name="Debuchy R."/>
            <person name="Gladieux P."/>
            <person name="Thoren M.H."/>
            <person name="Johannesson H."/>
        </authorList>
    </citation>
    <scope>NUCLEOTIDE SEQUENCE</scope>
    <source>
        <strain evidence="2">PSN293</strain>
    </source>
</reference>
<comment type="caution">
    <text evidence="2">The sequence shown here is derived from an EMBL/GenBank/DDBJ whole genome shotgun (WGS) entry which is preliminary data.</text>
</comment>
<dbReference type="PANTHER" id="PTHR35391:SF7">
    <property type="entry name" value="C2H2-TYPE DOMAIN-CONTAINING PROTEIN"/>
    <property type="match status" value="1"/>
</dbReference>
<accession>A0AAN7B7C2</accession>
<gene>
    <name evidence="2" type="ORF">QBC37DRAFT_464736</name>
</gene>
<feature type="domain" description="Oxidoreductase acuF-like C2H2 type zinc-finger" evidence="1">
    <location>
        <begin position="269"/>
        <end position="297"/>
    </location>
</feature>
<dbReference type="AlphaFoldDB" id="A0AAN7B7C2"/>
<proteinExistence type="predicted"/>
<name>A0AAN7B7C2_9PEZI</name>
<sequence length="441" mass="49938">RCRDVRQRFLALISRIDNDGPQKAALSDTVERLMLWAGNLGAMRQPSSKLSLDQRLAKAPEVHGLICRHLDDIGEELDDLSSLLSGADSPDADDFKVPDQDAEEDEPFHEAAMILEAVAEAINSLFRLGILVRKASPTDRFKRALQMSDISFNDASDIGYVRDKYPKMRDSEKDWLATRLGRLISQRRVFIKYSRDHKVRLQFEEPTAGDLPEQLATQTERQSSKATTFHIDRLPEDADEVMSVMSASTMSNSLSVLRLPTLADLSVDGEPFECPICFTLQDFRREKAWRVHAFRDLKAYVCTAGGSSQCNGEYFGDRNTWFEHELHHHRSTYACTLCSAHEPVSHDVFLHHMTVHHPQVSGHQLRAVGDVSRQPPTHFDANDCPFCDDWADQIRQRADPKGERPATVSFPPDDPTLVSATRFKRHVALHQEQLAIFALPR</sequence>
<organism evidence="2 3">
    <name type="scientific">Rhypophila decipiens</name>
    <dbReference type="NCBI Taxonomy" id="261697"/>
    <lineage>
        <taxon>Eukaryota</taxon>
        <taxon>Fungi</taxon>
        <taxon>Dikarya</taxon>
        <taxon>Ascomycota</taxon>
        <taxon>Pezizomycotina</taxon>
        <taxon>Sordariomycetes</taxon>
        <taxon>Sordariomycetidae</taxon>
        <taxon>Sordariales</taxon>
        <taxon>Naviculisporaceae</taxon>
        <taxon>Rhypophila</taxon>
    </lineage>
</organism>
<evidence type="ECO:0000259" key="1">
    <source>
        <dbReference type="Pfam" id="PF26082"/>
    </source>
</evidence>
<evidence type="ECO:0000313" key="3">
    <source>
        <dbReference type="Proteomes" id="UP001301769"/>
    </source>
</evidence>
<dbReference type="InterPro" id="IPR058925">
    <property type="entry name" value="zf-C2H2_AcuF"/>
</dbReference>
<feature type="non-terminal residue" evidence="2">
    <location>
        <position position="441"/>
    </location>
</feature>